<accession>A0A2M7SA70</accession>
<protein>
    <recommendedName>
        <fullName evidence="1">Glycosyl transferase family 1 domain-containing protein</fullName>
    </recommendedName>
</protein>
<proteinExistence type="predicted"/>
<dbReference type="PANTHER" id="PTHR12526:SF584">
    <property type="entry name" value="GLYCOSYLTRANSFERASE"/>
    <property type="match status" value="1"/>
</dbReference>
<dbReference type="EMBL" id="PFMR01000187">
    <property type="protein sequence ID" value="PIZ16436.1"/>
    <property type="molecule type" value="Genomic_DNA"/>
</dbReference>
<dbReference type="InterPro" id="IPR001296">
    <property type="entry name" value="Glyco_trans_1"/>
</dbReference>
<organism evidence="2 3">
    <name type="scientific">Candidatus Desantisbacteria bacterium CG_4_10_14_0_8_um_filter_48_22</name>
    <dbReference type="NCBI Taxonomy" id="1974543"/>
    <lineage>
        <taxon>Bacteria</taxon>
        <taxon>Candidatus Desantisiibacteriota</taxon>
    </lineage>
</organism>
<dbReference type="PANTHER" id="PTHR12526">
    <property type="entry name" value="GLYCOSYLTRANSFERASE"/>
    <property type="match status" value="1"/>
</dbReference>
<dbReference type="GO" id="GO:0016757">
    <property type="term" value="F:glycosyltransferase activity"/>
    <property type="evidence" value="ECO:0007669"/>
    <property type="project" value="InterPro"/>
</dbReference>
<dbReference type="Proteomes" id="UP000229307">
    <property type="component" value="Unassembled WGS sequence"/>
</dbReference>
<dbReference type="Gene3D" id="3.40.50.2000">
    <property type="entry name" value="Glycogen Phosphorylase B"/>
    <property type="match status" value="2"/>
</dbReference>
<feature type="domain" description="Glycosyl transferase family 1" evidence="1">
    <location>
        <begin position="196"/>
        <end position="362"/>
    </location>
</feature>
<evidence type="ECO:0000259" key="1">
    <source>
        <dbReference type="Pfam" id="PF00534"/>
    </source>
</evidence>
<reference evidence="3" key="1">
    <citation type="submission" date="2017-09" db="EMBL/GenBank/DDBJ databases">
        <title>Depth-based differentiation of microbial function through sediment-hosted aquifers and enrichment of novel symbionts in the deep terrestrial subsurface.</title>
        <authorList>
            <person name="Probst A.J."/>
            <person name="Ladd B."/>
            <person name="Jarett J.K."/>
            <person name="Geller-Mcgrath D.E."/>
            <person name="Sieber C.M.K."/>
            <person name="Emerson J.B."/>
            <person name="Anantharaman K."/>
            <person name="Thomas B.C."/>
            <person name="Malmstrom R."/>
            <person name="Stieglmeier M."/>
            <person name="Klingl A."/>
            <person name="Woyke T."/>
            <person name="Ryan C.M."/>
            <person name="Banfield J.F."/>
        </authorList>
    </citation>
    <scope>NUCLEOTIDE SEQUENCE [LARGE SCALE GENOMIC DNA]</scope>
</reference>
<evidence type="ECO:0000313" key="3">
    <source>
        <dbReference type="Proteomes" id="UP000229307"/>
    </source>
</evidence>
<gene>
    <name evidence="2" type="ORF">COY52_07040</name>
</gene>
<dbReference type="SUPFAM" id="SSF53756">
    <property type="entry name" value="UDP-Glycosyltransferase/glycogen phosphorylase"/>
    <property type="match status" value="1"/>
</dbReference>
<comment type="caution">
    <text evidence="2">The sequence shown here is derived from an EMBL/GenBank/DDBJ whole genome shotgun (WGS) entry which is preliminary data.</text>
</comment>
<evidence type="ECO:0000313" key="2">
    <source>
        <dbReference type="EMBL" id="PIZ16436.1"/>
    </source>
</evidence>
<dbReference type="AlphaFoldDB" id="A0A2M7SA70"/>
<name>A0A2M7SA70_9BACT</name>
<dbReference type="Pfam" id="PF00534">
    <property type="entry name" value="Glycos_transf_1"/>
    <property type="match status" value="1"/>
</dbReference>
<sequence>MIISSYPPRFCGIATFVEEAVEFMKKARPDTKIEIISHTDGAGEGVHPVIDLKDKRWYAGVAEKIRRLNPDAIHIEHEYGLYNYQGRDPRNREFIRLLDLIKDYPTVIEAHTIHGRLKESEEWFIKELLKRCTVLIVKCEYQKWRLYWTFKDNKKIKKLLGKVTVVPHGARPDRRYGDEEINLLKEELGLEELRGKHMAGMVGWVQYNKRWDIVINMWEEIEKAIYQKTKQHWLLFGAGDIRDEDDREEYSKYVMTLKGLEKKGIGKYFKFTPRGEIYYKVMAICDFIALTSVDETQSGTLARIIATNTPYITTAPLEGLTAQTVDSQGGLLFTDRDSLKDGIIKLACSEKLRRKFGDNLKKYLDTKVNWEIVARRYYEIHQKAIDAKTGRAQINFPPNL</sequence>